<evidence type="ECO:0000259" key="8">
    <source>
        <dbReference type="PROSITE" id="PS50011"/>
    </source>
</evidence>
<dbReference type="Gene3D" id="3.80.10.10">
    <property type="entry name" value="Ribonuclease Inhibitor"/>
    <property type="match status" value="1"/>
</dbReference>
<dbReference type="STRING" id="1156394.T0QNS4"/>
<dbReference type="InterPro" id="IPR000719">
    <property type="entry name" value="Prot_kinase_dom"/>
</dbReference>
<dbReference type="PROSITE" id="PS00107">
    <property type="entry name" value="PROTEIN_KINASE_ATP"/>
    <property type="match status" value="1"/>
</dbReference>
<dbReference type="InterPro" id="IPR001611">
    <property type="entry name" value="Leu-rich_rpt"/>
</dbReference>
<sequence>MACAFRSFAATFTCGALYCGDDHACCIVDRNCTVGTRYSPLSPLVITDPITLVHTLPPIDSITFRGNGLRQLGLVGDQDKLQRATVRALTLVDNPTLGSMVYLPTSLEALSVTLTNDPRPRRNDTLPTEYAWPPTLTSLRVTGTLLPTDAPLPPSLGIFDCTACGWSSIPAAYPWPANLTEIHLRANHLEGFSTRQRWPLTLQILDVSLNEIASLDGLPTQLATLNVSGNRLSTITIGTSYWATTMDFSNNARLQHLTCTSPQAATAFTTLNVEGCPLAPLHVDRDCKTKLQTGLVLGSTDAATTRCEYKLVPYDGAHLSRGFQLCLLPGTYSERTWRVIVFVESLLTVVFGTILIVARCYPRCVRKRPPPTPPPLVVNEPMDDDPRLVPLRAYRVDAAHLRIDEMRPLGRGAHGLVVYGQYKRRHIAVKRVRADMASPEILHAFVQEVALNAILHSPYIVDFVGVYWSPKVGLPSLACLVEYMALGDLRACLQTPQTPTWKLGVAHDVAHALYYLHKNGVVHRDLKSRNVLLGVEGGAKVGDMGVARRVFVDESDDTLTNAVGTYRWTAPEVLRGTSYDTKADMYSFGMILTELDSYALPYEHVRNERGQPLGNISLLFKVMEGTITPTFTPTCAPWLRDLATACSAHDPSARPSAADVLLVLARLAPIKVPSEHLHGVQRL</sequence>
<evidence type="ECO:0000256" key="4">
    <source>
        <dbReference type="ARBA" id="ARBA00022741"/>
    </source>
</evidence>
<keyword evidence="7" id="KW-0472">Membrane</keyword>
<keyword evidence="7" id="KW-0812">Transmembrane</keyword>
<dbReference type="eggNOG" id="KOG0192">
    <property type="taxonomic scope" value="Eukaryota"/>
</dbReference>
<dbReference type="InterPro" id="IPR051681">
    <property type="entry name" value="Ser/Thr_Kinases-Pseudokinases"/>
</dbReference>
<dbReference type="VEuPathDB" id="FungiDB:SDRG_07164"/>
<dbReference type="PROSITE" id="PS50011">
    <property type="entry name" value="PROTEIN_KINASE_DOM"/>
    <property type="match status" value="1"/>
</dbReference>
<evidence type="ECO:0000256" key="6">
    <source>
        <dbReference type="PROSITE-ProRule" id="PRU10141"/>
    </source>
</evidence>
<dbReference type="PROSITE" id="PS51450">
    <property type="entry name" value="LRR"/>
    <property type="match status" value="1"/>
</dbReference>
<gene>
    <name evidence="9" type="ORF">SDRG_07164</name>
</gene>
<keyword evidence="9" id="KW-0808">Transferase</keyword>
<keyword evidence="4 6" id="KW-0547">Nucleotide-binding</keyword>
<dbReference type="OrthoDB" id="6071166at2759"/>
<dbReference type="RefSeq" id="XP_008611205.1">
    <property type="nucleotide sequence ID" value="XM_008612983.1"/>
</dbReference>
<dbReference type="PANTHER" id="PTHR44329">
    <property type="entry name" value="SERINE/THREONINE-PROTEIN KINASE TNNI3K-RELATED"/>
    <property type="match status" value="1"/>
</dbReference>
<dbReference type="Proteomes" id="UP000030762">
    <property type="component" value="Unassembled WGS sequence"/>
</dbReference>
<dbReference type="GO" id="GO:0004674">
    <property type="term" value="F:protein serine/threonine kinase activity"/>
    <property type="evidence" value="ECO:0007669"/>
    <property type="project" value="UniProtKB-KW"/>
</dbReference>
<dbReference type="SMART" id="SM00220">
    <property type="entry name" value="S_TKc"/>
    <property type="match status" value="1"/>
</dbReference>
<keyword evidence="1" id="KW-0723">Serine/threonine-protein kinase</keyword>
<evidence type="ECO:0000313" key="10">
    <source>
        <dbReference type="Proteomes" id="UP000030762"/>
    </source>
</evidence>
<feature type="transmembrane region" description="Helical" evidence="7">
    <location>
        <begin position="337"/>
        <end position="358"/>
    </location>
</feature>
<dbReference type="PROSITE" id="PS00108">
    <property type="entry name" value="PROTEIN_KINASE_ST"/>
    <property type="match status" value="1"/>
</dbReference>
<dbReference type="InterPro" id="IPR032675">
    <property type="entry name" value="LRR_dom_sf"/>
</dbReference>
<organism evidence="9 10">
    <name type="scientific">Saprolegnia diclina (strain VS20)</name>
    <dbReference type="NCBI Taxonomy" id="1156394"/>
    <lineage>
        <taxon>Eukaryota</taxon>
        <taxon>Sar</taxon>
        <taxon>Stramenopiles</taxon>
        <taxon>Oomycota</taxon>
        <taxon>Saprolegniomycetes</taxon>
        <taxon>Saprolegniales</taxon>
        <taxon>Saprolegniaceae</taxon>
        <taxon>Saprolegnia</taxon>
    </lineage>
</organism>
<evidence type="ECO:0000256" key="3">
    <source>
        <dbReference type="ARBA" id="ARBA00022737"/>
    </source>
</evidence>
<dbReference type="InterPro" id="IPR001245">
    <property type="entry name" value="Ser-Thr/Tyr_kinase_cat_dom"/>
</dbReference>
<dbReference type="Pfam" id="PF07714">
    <property type="entry name" value="PK_Tyr_Ser-Thr"/>
    <property type="match status" value="1"/>
</dbReference>
<reference evidence="9 10" key="1">
    <citation type="submission" date="2012-04" db="EMBL/GenBank/DDBJ databases">
        <title>The Genome Sequence of Saprolegnia declina VS20.</title>
        <authorList>
            <consortium name="The Broad Institute Genome Sequencing Platform"/>
            <person name="Russ C."/>
            <person name="Nusbaum C."/>
            <person name="Tyler B."/>
            <person name="van West P."/>
            <person name="Dieguez-Uribeondo J."/>
            <person name="de Bruijn I."/>
            <person name="Tripathy S."/>
            <person name="Jiang R."/>
            <person name="Young S.K."/>
            <person name="Zeng Q."/>
            <person name="Gargeya S."/>
            <person name="Fitzgerald M."/>
            <person name="Haas B."/>
            <person name="Abouelleil A."/>
            <person name="Alvarado L."/>
            <person name="Arachchi H.M."/>
            <person name="Berlin A."/>
            <person name="Chapman S.B."/>
            <person name="Goldberg J."/>
            <person name="Griggs A."/>
            <person name="Gujja S."/>
            <person name="Hansen M."/>
            <person name="Howarth C."/>
            <person name="Imamovic A."/>
            <person name="Larimer J."/>
            <person name="McCowen C."/>
            <person name="Montmayeur A."/>
            <person name="Murphy C."/>
            <person name="Neiman D."/>
            <person name="Pearson M."/>
            <person name="Priest M."/>
            <person name="Roberts A."/>
            <person name="Saif S."/>
            <person name="Shea T."/>
            <person name="Sisk P."/>
            <person name="Sykes S."/>
            <person name="Wortman J."/>
            <person name="Nusbaum C."/>
            <person name="Birren B."/>
        </authorList>
    </citation>
    <scope>NUCLEOTIDE SEQUENCE [LARGE SCALE GENOMIC DNA]</scope>
    <source>
        <strain evidence="9 10">VS20</strain>
    </source>
</reference>
<dbReference type="GeneID" id="19947891"/>
<dbReference type="PANTHER" id="PTHR44329:SF214">
    <property type="entry name" value="PROTEIN KINASE DOMAIN-CONTAINING PROTEIN"/>
    <property type="match status" value="1"/>
</dbReference>
<dbReference type="InParanoid" id="T0QNS4"/>
<proteinExistence type="predicted"/>
<keyword evidence="9" id="KW-0418">Kinase</keyword>
<keyword evidence="2" id="KW-0433">Leucine-rich repeat</keyword>
<dbReference type="InterPro" id="IPR008271">
    <property type="entry name" value="Ser/Thr_kinase_AS"/>
</dbReference>
<feature type="binding site" evidence="6">
    <location>
        <position position="430"/>
    </location>
    <ligand>
        <name>ATP</name>
        <dbReference type="ChEBI" id="CHEBI:30616"/>
    </ligand>
</feature>
<evidence type="ECO:0000256" key="1">
    <source>
        <dbReference type="ARBA" id="ARBA00022527"/>
    </source>
</evidence>
<protein>
    <submittedName>
        <fullName evidence="9">TKL protein kinase</fullName>
    </submittedName>
</protein>
<dbReference type="EMBL" id="JH767151">
    <property type="protein sequence ID" value="EQC35455.1"/>
    <property type="molecule type" value="Genomic_DNA"/>
</dbReference>
<keyword evidence="10" id="KW-1185">Reference proteome</keyword>
<evidence type="ECO:0000313" key="9">
    <source>
        <dbReference type="EMBL" id="EQC35455.1"/>
    </source>
</evidence>
<evidence type="ECO:0000256" key="7">
    <source>
        <dbReference type="SAM" id="Phobius"/>
    </source>
</evidence>
<dbReference type="SUPFAM" id="SSF56112">
    <property type="entry name" value="Protein kinase-like (PK-like)"/>
    <property type="match status" value="1"/>
</dbReference>
<dbReference type="GO" id="GO:0005524">
    <property type="term" value="F:ATP binding"/>
    <property type="evidence" value="ECO:0007669"/>
    <property type="project" value="UniProtKB-UniRule"/>
</dbReference>
<dbReference type="AlphaFoldDB" id="T0QNS4"/>
<evidence type="ECO:0000256" key="5">
    <source>
        <dbReference type="ARBA" id="ARBA00022840"/>
    </source>
</evidence>
<keyword evidence="7" id="KW-1133">Transmembrane helix</keyword>
<name>T0QNS4_SAPDV</name>
<dbReference type="InterPro" id="IPR011009">
    <property type="entry name" value="Kinase-like_dom_sf"/>
</dbReference>
<accession>T0QNS4</accession>
<dbReference type="Gene3D" id="1.10.510.10">
    <property type="entry name" value="Transferase(Phosphotransferase) domain 1"/>
    <property type="match status" value="1"/>
</dbReference>
<keyword evidence="3" id="KW-0677">Repeat</keyword>
<feature type="domain" description="Protein kinase" evidence="8">
    <location>
        <begin position="403"/>
        <end position="667"/>
    </location>
</feature>
<dbReference type="InterPro" id="IPR017441">
    <property type="entry name" value="Protein_kinase_ATP_BS"/>
</dbReference>
<keyword evidence="5 6" id="KW-0067">ATP-binding</keyword>
<dbReference type="Gene3D" id="3.30.200.20">
    <property type="entry name" value="Phosphorylase Kinase, domain 1"/>
    <property type="match status" value="1"/>
</dbReference>
<dbReference type="PRINTS" id="PR00109">
    <property type="entry name" value="TYRKINASE"/>
</dbReference>
<dbReference type="SUPFAM" id="SSF52058">
    <property type="entry name" value="L domain-like"/>
    <property type="match status" value="1"/>
</dbReference>
<evidence type="ECO:0000256" key="2">
    <source>
        <dbReference type="ARBA" id="ARBA00022614"/>
    </source>
</evidence>